<organism evidence="4 5">
    <name type="scientific">Stephania yunnanensis</name>
    <dbReference type="NCBI Taxonomy" id="152371"/>
    <lineage>
        <taxon>Eukaryota</taxon>
        <taxon>Viridiplantae</taxon>
        <taxon>Streptophyta</taxon>
        <taxon>Embryophyta</taxon>
        <taxon>Tracheophyta</taxon>
        <taxon>Spermatophyta</taxon>
        <taxon>Magnoliopsida</taxon>
        <taxon>Ranunculales</taxon>
        <taxon>Menispermaceae</taxon>
        <taxon>Menispermoideae</taxon>
        <taxon>Cissampelideae</taxon>
        <taxon>Stephania</taxon>
    </lineage>
</organism>
<keyword evidence="5" id="KW-1185">Reference proteome</keyword>
<dbReference type="GO" id="GO:0046872">
    <property type="term" value="F:metal ion binding"/>
    <property type="evidence" value="ECO:0007669"/>
    <property type="project" value="UniProtKB-KW"/>
</dbReference>
<gene>
    <name evidence="4" type="ORF">Syun_021151</name>
</gene>
<evidence type="ECO:0000259" key="3">
    <source>
        <dbReference type="Pfam" id="PF13359"/>
    </source>
</evidence>
<comment type="cofactor">
    <cofactor evidence="1">
        <name>a divalent metal cation</name>
        <dbReference type="ChEBI" id="CHEBI:60240"/>
    </cofactor>
</comment>
<dbReference type="Pfam" id="PF13359">
    <property type="entry name" value="DDE_Tnp_4"/>
    <property type="match status" value="1"/>
</dbReference>
<evidence type="ECO:0000313" key="5">
    <source>
        <dbReference type="Proteomes" id="UP001420932"/>
    </source>
</evidence>
<protein>
    <recommendedName>
        <fullName evidence="3">DDE Tnp4 domain-containing protein</fullName>
    </recommendedName>
</protein>
<name>A0AAP0NQF9_9MAGN</name>
<feature type="domain" description="DDE Tnp4" evidence="3">
    <location>
        <begin position="2"/>
        <end position="47"/>
    </location>
</feature>
<dbReference type="AlphaFoldDB" id="A0AAP0NQF9"/>
<evidence type="ECO:0000256" key="1">
    <source>
        <dbReference type="ARBA" id="ARBA00001968"/>
    </source>
</evidence>
<dbReference type="EMBL" id="JBBNAF010000009">
    <property type="protein sequence ID" value="KAK9114354.1"/>
    <property type="molecule type" value="Genomic_DNA"/>
</dbReference>
<comment type="caution">
    <text evidence="4">The sequence shown here is derived from an EMBL/GenBank/DDBJ whole genome shotgun (WGS) entry which is preliminary data.</text>
</comment>
<dbReference type="Proteomes" id="UP001420932">
    <property type="component" value="Unassembled WGS sequence"/>
</dbReference>
<reference evidence="4 5" key="1">
    <citation type="submission" date="2024-01" db="EMBL/GenBank/DDBJ databases">
        <title>Genome assemblies of Stephania.</title>
        <authorList>
            <person name="Yang L."/>
        </authorList>
    </citation>
    <scope>NUCLEOTIDE SEQUENCE [LARGE SCALE GENOMIC DNA]</scope>
    <source>
        <strain evidence="4">YNDBR</strain>
        <tissue evidence="4">Leaf</tissue>
    </source>
</reference>
<evidence type="ECO:0000256" key="2">
    <source>
        <dbReference type="ARBA" id="ARBA00022723"/>
    </source>
</evidence>
<keyword evidence="2" id="KW-0479">Metal-binding</keyword>
<evidence type="ECO:0000313" key="4">
    <source>
        <dbReference type="EMBL" id="KAK9114354.1"/>
    </source>
</evidence>
<dbReference type="InterPro" id="IPR027806">
    <property type="entry name" value="HARBI1_dom"/>
</dbReference>
<sequence length="56" mass="6572">MRHAKARNIIETFFGALKQRWAVLRNPCYYDVKMTTLIIIACDVLHNYLTMEAPDD</sequence>
<accession>A0AAP0NQF9</accession>
<proteinExistence type="predicted"/>